<keyword evidence="1" id="KW-1133">Transmembrane helix</keyword>
<sequence>MESGATSLWLLFGVFILGYVMGRFARATDEDRALAQPAQDPGLLVSKLTAEARADIDNLLAEKKVIPAIRRLREDTGAGLRDAKLAVDEIRRSRPEL</sequence>
<evidence type="ECO:0000313" key="3">
    <source>
        <dbReference type="Proteomes" id="UP000264589"/>
    </source>
</evidence>
<accession>A0A371RIB1</accession>
<keyword evidence="1" id="KW-0812">Transmembrane</keyword>
<organism evidence="2 3">
    <name type="scientific">Parvularcula marina</name>
    <dbReference type="NCBI Taxonomy" id="2292771"/>
    <lineage>
        <taxon>Bacteria</taxon>
        <taxon>Pseudomonadati</taxon>
        <taxon>Pseudomonadota</taxon>
        <taxon>Alphaproteobacteria</taxon>
        <taxon>Parvularculales</taxon>
        <taxon>Parvularculaceae</taxon>
        <taxon>Parvularcula</taxon>
    </lineage>
</organism>
<name>A0A371RIB1_9PROT</name>
<comment type="caution">
    <text evidence="2">The sequence shown here is derived from an EMBL/GenBank/DDBJ whole genome shotgun (WGS) entry which is preliminary data.</text>
</comment>
<dbReference type="RefSeq" id="WP_116391806.1">
    <property type="nucleotide sequence ID" value="NZ_QUQO01000001.1"/>
</dbReference>
<reference evidence="2 3" key="1">
    <citation type="submission" date="2018-08" db="EMBL/GenBank/DDBJ databases">
        <title>Parvularcula sp. SM1705, isolated from surface water of the South Sea China.</title>
        <authorList>
            <person name="Sun L."/>
        </authorList>
    </citation>
    <scope>NUCLEOTIDE SEQUENCE [LARGE SCALE GENOMIC DNA]</scope>
    <source>
        <strain evidence="2 3">SM1705</strain>
    </source>
</reference>
<feature type="transmembrane region" description="Helical" evidence="1">
    <location>
        <begin position="6"/>
        <end position="25"/>
    </location>
</feature>
<evidence type="ECO:0000313" key="2">
    <source>
        <dbReference type="EMBL" id="RFB05175.1"/>
    </source>
</evidence>
<dbReference type="Proteomes" id="UP000264589">
    <property type="component" value="Unassembled WGS sequence"/>
</dbReference>
<evidence type="ECO:0008006" key="4">
    <source>
        <dbReference type="Google" id="ProtNLM"/>
    </source>
</evidence>
<dbReference type="AlphaFoldDB" id="A0A371RIB1"/>
<evidence type="ECO:0000256" key="1">
    <source>
        <dbReference type="SAM" id="Phobius"/>
    </source>
</evidence>
<proteinExistence type="predicted"/>
<dbReference type="EMBL" id="QUQO01000001">
    <property type="protein sequence ID" value="RFB05175.1"/>
    <property type="molecule type" value="Genomic_DNA"/>
</dbReference>
<keyword evidence="1" id="KW-0472">Membrane</keyword>
<protein>
    <recommendedName>
        <fullName evidence="4">Ribosomal protein L7/L12 C-terminal domain-containing protein</fullName>
    </recommendedName>
</protein>
<dbReference type="InParanoid" id="A0A371RIB1"/>
<keyword evidence="3" id="KW-1185">Reference proteome</keyword>
<gene>
    <name evidence="2" type="ORF">DX908_07850</name>
</gene>
<dbReference type="OrthoDB" id="7620421at2"/>